<dbReference type="RefSeq" id="XP_008810609.1">
    <property type="nucleotide sequence ID" value="XM_008812387.4"/>
</dbReference>
<gene>
    <name evidence="3 4 5 6 7 8" type="primary">LOC103721987</name>
</gene>
<dbReference type="RefSeq" id="XP_038989037.1">
    <property type="nucleotide sequence ID" value="XM_039133109.1"/>
</dbReference>
<evidence type="ECO:0000313" key="4">
    <source>
        <dbReference type="RefSeq" id="XP_008810610.1"/>
    </source>
</evidence>
<evidence type="ECO:0000313" key="6">
    <source>
        <dbReference type="RefSeq" id="XP_026666171.1"/>
    </source>
</evidence>
<dbReference type="GeneID" id="103721987"/>
<dbReference type="RefSeq" id="XP_008810610.1">
    <property type="nucleotide sequence ID" value="XM_008812388.4"/>
</dbReference>
<reference evidence="3 4" key="2">
    <citation type="submission" date="2025-04" db="UniProtKB">
        <authorList>
            <consortium name="RefSeq"/>
        </authorList>
    </citation>
    <scope>IDENTIFICATION</scope>
    <source>
        <tissue evidence="3 4">Young leaves</tissue>
    </source>
</reference>
<dbReference type="RefSeq" id="XP_038989038.1">
    <property type="nucleotide sequence ID" value="XM_039133110.1"/>
</dbReference>
<evidence type="ECO:0000313" key="7">
    <source>
        <dbReference type="RefSeq" id="XP_038989037.1"/>
    </source>
</evidence>
<accession>A0A8B7D0R6</accession>
<dbReference type="Pfam" id="PF04720">
    <property type="entry name" value="PDDEXK_6"/>
    <property type="match status" value="1"/>
</dbReference>
<dbReference type="PANTHER" id="PTHR31579:SF39">
    <property type="entry name" value="OS01G0973600 PROTEIN"/>
    <property type="match status" value="1"/>
</dbReference>
<organism evidence="2 4">
    <name type="scientific">Phoenix dactylifera</name>
    <name type="common">Date palm</name>
    <dbReference type="NCBI Taxonomy" id="42345"/>
    <lineage>
        <taxon>Eukaryota</taxon>
        <taxon>Viridiplantae</taxon>
        <taxon>Streptophyta</taxon>
        <taxon>Embryophyta</taxon>
        <taxon>Tracheophyta</taxon>
        <taxon>Spermatophyta</taxon>
        <taxon>Magnoliopsida</taxon>
        <taxon>Liliopsida</taxon>
        <taxon>Arecaceae</taxon>
        <taxon>Coryphoideae</taxon>
        <taxon>Phoeniceae</taxon>
        <taxon>Phoenix</taxon>
    </lineage>
</organism>
<dbReference type="AlphaFoldDB" id="A0A8B7D0R6"/>
<dbReference type="InterPro" id="IPR006502">
    <property type="entry name" value="PDDEXK-like"/>
</dbReference>
<proteinExistence type="predicted"/>
<dbReference type="OrthoDB" id="691424at2759"/>
<evidence type="ECO:0000256" key="1">
    <source>
        <dbReference type="SAM" id="MobiDB-lite"/>
    </source>
</evidence>
<evidence type="ECO:0000313" key="8">
    <source>
        <dbReference type="RefSeq" id="XP_038989038.1"/>
    </source>
</evidence>
<keyword evidence="2" id="KW-1185">Reference proteome</keyword>
<sequence length="360" mass="40306">MLLTREFGVRVGEGLSPPAASRRHPIKLGSWGMDPRTPGGSPDRRNCGGEGDCRICAAAGDLWVRLNGGEGREFVGQIGGFSHESEHDLAVMVSDFLENGSSGAESWYSSDSDSGFPDLNHLAEKVLFYKHATDQYENDLLSVVQSHLLSINETDLHTVREGQCNGICIRRSLVKLLKLSGYDAAVCSSKWQGFDKVPGGDHEYIDVVTNGYPGGSERLIIDIDFRSHFEIARAVESYNAILTSLPVVYVGSLTRLKQLLQVMVDAAKCSLKQNSMPLPPWRSLSYLQAKWYSKYERKHNYDEQNYLGSSYGHSQCIGHLKRLKTSLQSEIETERLFKPIINDKKRRVKFEKRRPSMLSS</sequence>
<dbReference type="NCBIfam" id="TIGR01615">
    <property type="entry name" value="A_thal_3542"/>
    <property type="match status" value="1"/>
</dbReference>
<evidence type="ECO:0000313" key="2">
    <source>
        <dbReference type="Proteomes" id="UP000228380"/>
    </source>
</evidence>
<dbReference type="RefSeq" id="XP_026666171.1">
    <property type="nucleotide sequence ID" value="XM_026810370.2"/>
</dbReference>
<evidence type="ECO:0000313" key="5">
    <source>
        <dbReference type="RefSeq" id="XP_008810611.1"/>
    </source>
</evidence>
<name>A0A8B7D0R6_PHODC</name>
<reference evidence="2" key="1">
    <citation type="journal article" date="2019" name="Nat. Commun.">
        <title>Genome-wide association mapping of date palm fruit traits.</title>
        <authorList>
            <person name="Hazzouri K.M."/>
            <person name="Gros-Balthazard M."/>
            <person name="Flowers J.M."/>
            <person name="Copetti D."/>
            <person name="Lemansour A."/>
            <person name="Lebrun M."/>
            <person name="Masmoudi K."/>
            <person name="Ferrand S."/>
            <person name="Dhar M.I."/>
            <person name="Fresquez Z.A."/>
            <person name="Rosas U."/>
            <person name="Zhang J."/>
            <person name="Talag J."/>
            <person name="Lee S."/>
            <person name="Kudrna D."/>
            <person name="Powell R.F."/>
            <person name="Leitch I.J."/>
            <person name="Krueger R.R."/>
            <person name="Wing R.A."/>
            <person name="Amiri K.M.A."/>
            <person name="Purugganan M.D."/>
        </authorList>
    </citation>
    <scope>NUCLEOTIDE SEQUENCE [LARGE SCALE GENOMIC DNA]</scope>
    <source>
        <strain evidence="2">cv. Khalas</strain>
    </source>
</reference>
<evidence type="ECO:0000313" key="3">
    <source>
        <dbReference type="RefSeq" id="XP_008810609.1"/>
    </source>
</evidence>
<protein>
    <submittedName>
        <fullName evidence="3 4">Uncharacterized protein LOC103721987</fullName>
    </submittedName>
</protein>
<dbReference type="RefSeq" id="XP_008810611.1">
    <property type="nucleotide sequence ID" value="XM_008812389.4"/>
</dbReference>
<dbReference type="Proteomes" id="UP000228380">
    <property type="component" value="Chromosome 13"/>
</dbReference>
<dbReference type="PANTHER" id="PTHR31579">
    <property type="entry name" value="OS03G0796600 PROTEIN"/>
    <property type="match status" value="1"/>
</dbReference>
<dbReference type="KEGG" id="pda:103721987"/>
<feature type="region of interest" description="Disordered" evidence="1">
    <location>
        <begin position="13"/>
        <end position="45"/>
    </location>
</feature>